<dbReference type="PANTHER" id="PTHR14379">
    <property type="entry name" value="LIMKAIN B LKAP"/>
    <property type="match status" value="1"/>
</dbReference>
<organism evidence="3 4">
    <name type="scientific">Protea cynaroides</name>
    <dbReference type="NCBI Taxonomy" id="273540"/>
    <lineage>
        <taxon>Eukaryota</taxon>
        <taxon>Viridiplantae</taxon>
        <taxon>Streptophyta</taxon>
        <taxon>Embryophyta</taxon>
        <taxon>Tracheophyta</taxon>
        <taxon>Spermatophyta</taxon>
        <taxon>Magnoliopsida</taxon>
        <taxon>Proteales</taxon>
        <taxon>Proteaceae</taxon>
        <taxon>Protea</taxon>
    </lineage>
</organism>
<evidence type="ECO:0000256" key="1">
    <source>
        <dbReference type="SAM" id="MobiDB-lite"/>
    </source>
</evidence>
<dbReference type="Proteomes" id="UP001141806">
    <property type="component" value="Unassembled WGS sequence"/>
</dbReference>
<dbReference type="EMBL" id="JAMYWD010000009">
    <property type="protein sequence ID" value="KAJ4961920.1"/>
    <property type="molecule type" value="Genomic_DNA"/>
</dbReference>
<evidence type="ECO:0000313" key="4">
    <source>
        <dbReference type="Proteomes" id="UP001141806"/>
    </source>
</evidence>
<evidence type="ECO:0000259" key="2">
    <source>
        <dbReference type="Pfam" id="PF01936"/>
    </source>
</evidence>
<feature type="region of interest" description="Disordered" evidence="1">
    <location>
        <begin position="237"/>
        <end position="264"/>
    </location>
</feature>
<dbReference type="GO" id="GO:0004540">
    <property type="term" value="F:RNA nuclease activity"/>
    <property type="evidence" value="ECO:0007669"/>
    <property type="project" value="InterPro"/>
</dbReference>
<dbReference type="InterPro" id="IPR021139">
    <property type="entry name" value="NYN"/>
</dbReference>
<proteinExistence type="predicted"/>
<name>A0A9Q0H9V4_9MAGN</name>
<dbReference type="AlphaFoldDB" id="A0A9Q0H9V4"/>
<dbReference type="InterPro" id="IPR024768">
    <property type="entry name" value="Marf1"/>
</dbReference>
<keyword evidence="4" id="KW-1185">Reference proteome</keyword>
<feature type="domain" description="NYN" evidence="2">
    <location>
        <begin position="21"/>
        <end position="161"/>
    </location>
</feature>
<sequence>MGLTWEHIKICAKEGMKLEHVGIFWDIQNCNVPRTVSAENVSGNIREVLSSEVGIKSIKIFNAYGDCNALSKQVRKGLHLTGVKVVDVPHVKDGAADRAILSDMHFFAFDNLPSATLVLISGDVDFAETLHKLEQRGHAIILFVPSGVGVSSALRKAAKFVFDWPSAACGKVIWSGSPSMPRELKNTTMSPISNAWANVRPFYPQSYDMLNSYGMYKRYIDQYDVAFWDHSAGTSTSGRYDNDSTGSPTWSQHNDSADSASPSAWEQCDALGKGNKCIKL</sequence>
<dbReference type="Pfam" id="PF01936">
    <property type="entry name" value="NYN"/>
    <property type="match status" value="1"/>
</dbReference>
<gene>
    <name evidence="3" type="ORF">NE237_021830</name>
</gene>
<dbReference type="Gene3D" id="3.40.50.1010">
    <property type="entry name" value="5'-nuclease"/>
    <property type="match status" value="1"/>
</dbReference>
<protein>
    <recommendedName>
        <fullName evidence="2">NYN domain-containing protein</fullName>
    </recommendedName>
</protein>
<reference evidence="3" key="1">
    <citation type="journal article" date="2023" name="Plant J.">
        <title>The genome of the king protea, Protea cynaroides.</title>
        <authorList>
            <person name="Chang J."/>
            <person name="Duong T.A."/>
            <person name="Schoeman C."/>
            <person name="Ma X."/>
            <person name="Roodt D."/>
            <person name="Barker N."/>
            <person name="Li Z."/>
            <person name="Van de Peer Y."/>
            <person name="Mizrachi E."/>
        </authorList>
    </citation>
    <scope>NUCLEOTIDE SEQUENCE</scope>
    <source>
        <tissue evidence="3">Young leaves</tissue>
    </source>
</reference>
<dbReference type="GO" id="GO:0010468">
    <property type="term" value="P:regulation of gene expression"/>
    <property type="evidence" value="ECO:0007669"/>
    <property type="project" value="InterPro"/>
</dbReference>
<evidence type="ECO:0000313" key="3">
    <source>
        <dbReference type="EMBL" id="KAJ4961920.1"/>
    </source>
</evidence>
<dbReference type="OrthoDB" id="549353at2759"/>
<dbReference type="CDD" id="cd10910">
    <property type="entry name" value="PIN_limkain_b1_N_like"/>
    <property type="match status" value="1"/>
</dbReference>
<dbReference type="PANTHER" id="PTHR14379:SF82">
    <property type="entry name" value="OS08G0230500 PROTEIN"/>
    <property type="match status" value="1"/>
</dbReference>
<comment type="caution">
    <text evidence="3">The sequence shown here is derived from an EMBL/GenBank/DDBJ whole genome shotgun (WGS) entry which is preliminary data.</text>
</comment>
<accession>A0A9Q0H9V4</accession>
<dbReference type="GO" id="GO:0005777">
    <property type="term" value="C:peroxisome"/>
    <property type="evidence" value="ECO:0007669"/>
    <property type="project" value="InterPro"/>
</dbReference>